<evidence type="ECO:0000256" key="5">
    <source>
        <dbReference type="ARBA" id="ARBA00023163"/>
    </source>
</evidence>
<name>A0A365XZX4_9BACT</name>
<dbReference type="Pfam" id="PF00155">
    <property type="entry name" value="Aminotran_1_2"/>
    <property type="match status" value="1"/>
</dbReference>
<dbReference type="OrthoDB" id="594134at2"/>
<evidence type="ECO:0000313" key="7">
    <source>
        <dbReference type="EMBL" id="RBL91820.1"/>
    </source>
</evidence>
<comment type="caution">
    <text evidence="7">The sequence shown here is derived from an EMBL/GenBank/DDBJ whole genome shotgun (WGS) entry which is preliminary data.</text>
</comment>
<dbReference type="PANTHER" id="PTHR46577">
    <property type="entry name" value="HTH-TYPE TRANSCRIPTIONAL REGULATORY PROTEIN GABR"/>
    <property type="match status" value="1"/>
</dbReference>
<dbReference type="SMART" id="SM00345">
    <property type="entry name" value="HTH_GNTR"/>
    <property type="match status" value="1"/>
</dbReference>
<evidence type="ECO:0000256" key="4">
    <source>
        <dbReference type="ARBA" id="ARBA00023125"/>
    </source>
</evidence>
<comment type="similarity">
    <text evidence="1">In the C-terminal section; belongs to the class-I pyridoxal-phosphate-dependent aminotransferase family.</text>
</comment>
<keyword evidence="8" id="KW-1185">Reference proteome</keyword>
<dbReference type="GO" id="GO:0030170">
    <property type="term" value="F:pyridoxal phosphate binding"/>
    <property type="evidence" value="ECO:0007669"/>
    <property type="project" value="InterPro"/>
</dbReference>
<dbReference type="AlphaFoldDB" id="A0A365XZX4"/>
<dbReference type="Gene3D" id="1.10.10.10">
    <property type="entry name" value="Winged helix-like DNA-binding domain superfamily/Winged helix DNA-binding domain"/>
    <property type="match status" value="1"/>
</dbReference>
<sequence>MGSPIFSLLCLDKQDKQPVYLQLANQLMGLIRTGPLNAGQRLPSSREMSEMLQVHRKTVVRAYDELLAQGWLESHTGSGTFVARHLPRTEVQTLTDNKSASFNPQRTAGFSFTVAPHLERPVLKATSHLHLDDGFPDSRLAPVEELTRNYRGQMLHGNPYVRLGYGDTTGASRLRQELSAYLNETRGLHTTAENILIVRGTIMGFFLVATGLVAKGDHVVSGSMSWGGASANFIQAGAQLHTMPVDEYGMDTDALEQLCKQKNIRMVYVTPHHHYPTTVALRADRRLQLLRLSEKYGFIIFEDDYDYDFHYLSKPLAPLASADKAGMVLYGGSFTKAISPAFRVGYLVGSENVINYLAKVRRIVDRQGDLMLENAFAELLHTGVIHRHLRKSLRLYRERRDLFCELLRTELGSDLSFQVPVGGMAVWTGFDRGINLEKLAEKALQKGLYMYDGHSFNRADPTLNHTRLGFASSSPSELEQAVGIIKKIIANK</sequence>
<proteinExistence type="inferred from homology"/>
<dbReference type="SUPFAM" id="SSF53383">
    <property type="entry name" value="PLP-dependent transferases"/>
    <property type="match status" value="1"/>
</dbReference>
<keyword evidence="4" id="KW-0238">DNA-binding</keyword>
<evidence type="ECO:0000259" key="6">
    <source>
        <dbReference type="PROSITE" id="PS50949"/>
    </source>
</evidence>
<dbReference type="SUPFAM" id="SSF46785">
    <property type="entry name" value="Winged helix' DNA-binding domain"/>
    <property type="match status" value="1"/>
</dbReference>
<dbReference type="InterPro" id="IPR004839">
    <property type="entry name" value="Aminotransferase_I/II_large"/>
</dbReference>
<dbReference type="Proteomes" id="UP000253410">
    <property type="component" value="Unassembled WGS sequence"/>
</dbReference>
<dbReference type="Gene3D" id="3.40.640.10">
    <property type="entry name" value="Type I PLP-dependent aspartate aminotransferase-like (Major domain)"/>
    <property type="match status" value="1"/>
</dbReference>
<organism evidence="7 8">
    <name type="scientific">Chitinophaga flava</name>
    <dbReference type="NCBI Taxonomy" id="2259036"/>
    <lineage>
        <taxon>Bacteria</taxon>
        <taxon>Pseudomonadati</taxon>
        <taxon>Bacteroidota</taxon>
        <taxon>Chitinophagia</taxon>
        <taxon>Chitinophagales</taxon>
        <taxon>Chitinophagaceae</taxon>
        <taxon>Chitinophaga</taxon>
    </lineage>
</organism>
<accession>A0A365XZX4</accession>
<dbReference type="InterPro" id="IPR015424">
    <property type="entry name" value="PyrdxlP-dep_Trfase"/>
</dbReference>
<dbReference type="InterPro" id="IPR036388">
    <property type="entry name" value="WH-like_DNA-bd_sf"/>
</dbReference>
<dbReference type="InterPro" id="IPR015421">
    <property type="entry name" value="PyrdxlP-dep_Trfase_major"/>
</dbReference>
<dbReference type="CDD" id="cd00609">
    <property type="entry name" value="AAT_like"/>
    <property type="match status" value="1"/>
</dbReference>
<dbReference type="Pfam" id="PF00392">
    <property type="entry name" value="GntR"/>
    <property type="match status" value="1"/>
</dbReference>
<keyword evidence="2" id="KW-0663">Pyridoxal phosphate</keyword>
<dbReference type="CDD" id="cd07377">
    <property type="entry name" value="WHTH_GntR"/>
    <property type="match status" value="1"/>
</dbReference>
<feature type="domain" description="HTH gntR-type" evidence="6">
    <location>
        <begin position="17"/>
        <end position="85"/>
    </location>
</feature>
<dbReference type="InterPro" id="IPR051446">
    <property type="entry name" value="HTH_trans_reg/aminotransferase"/>
</dbReference>
<dbReference type="InterPro" id="IPR000524">
    <property type="entry name" value="Tscrpt_reg_HTH_GntR"/>
</dbReference>
<protein>
    <submittedName>
        <fullName evidence="7">GntR family transcriptional regulator</fullName>
    </submittedName>
</protein>
<reference evidence="7 8" key="1">
    <citation type="submission" date="2018-05" db="EMBL/GenBank/DDBJ databases">
        <title>Chitinophaga sp. K3CV102501T nov., isolated from isolated from a monsoon evergreen broad-leaved forest soil.</title>
        <authorList>
            <person name="Lv Y."/>
        </authorList>
    </citation>
    <scope>NUCLEOTIDE SEQUENCE [LARGE SCALE GENOMIC DNA]</scope>
    <source>
        <strain evidence="7 8">GDMCC 1.1325</strain>
    </source>
</reference>
<evidence type="ECO:0000256" key="1">
    <source>
        <dbReference type="ARBA" id="ARBA00005384"/>
    </source>
</evidence>
<dbReference type="PRINTS" id="PR00035">
    <property type="entry name" value="HTHGNTR"/>
</dbReference>
<keyword evidence="5" id="KW-0804">Transcription</keyword>
<evidence type="ECO:0000313" key="8">
    <source>
        <dbReference type="Proteomes" id="UP000253410"/>
    </source>
</evidence>
<dbReference type="PANTHER" id="PTHR46577:SF1">
    <property type="entry name" value="HTH-TYPE TRANSCRIPTIONAL REGULATORY PROTEIN GABR"/>
    <property type="match status" value="1"/>
</dbReference>
<dbReference type="InterPro" id="IPR036390">
    <property type="entry name" value="WH_DNA-bd_sf"/>
</dbReference>
<evidence type="ECO:0000256" key="2">
    <source>
        <dbReference type="ARBA" id="ARBA00022898"/>
    </source>
</evidence>
<dbReference type="GO" id="GO:0003677">
    <property type="term" value="F:DNA binding"/>
    <property type="evidence" value="ECO:0007669"/>
    <property type="project" value="UniProtKB-KW"/>
</dbReference>
<keyword evidence="3" id="KW-0805">Transcription regulation</keyword>
<evidence type="ECO:0000256" key="3">
    <source>
        <dbReference type="ARBA" id="ARBA00023015"/>
    </source>
</evidence>
<dbReference type="PROSITE" id="PS50949">
    <property type="entry name" value="HTH_GNTR"/>
    <property type="match status" value="1"/>
</dbReference>
<gene>
    <name evidence="7" type="ORF">DF182_04240</name>
</gene>
<dbReference type="GO" id="GO:0003700">
    <property type="term" value="F:DNA-binding transcription factor activity"/>
    <property type="evidence" value="ECO:0007669"/>
    <property type="project" value="InterPro"/>
</dbReference>
<dbReference type="RefSeq" id="WP_113614421.1">
    <property type="nucleotide sequence ID" value="NZ_QFFJ01000001.1"/>
</dbReference>
<dbReference type="EMBL" id="QFFJ01000001">
    <property type="protein sequence ID" value="RBL91820.1"/>
    <property type="molecule type" value="Genomic_DNA"/>
</dbReference>